<dbReference type="SUPFAM" id="SSF51556">
    <property type="entry name" value="Metallo-dependent hydrolases"/>
    <property type="match status" value="1"/>
</dbReference>
<proteinExistence type="predicted"/>
<dbReference type="Gene3D" id="3.10.310.70">
    <property type="match status" value="1"/>
</dbReference>
<protein>
    <submittedName>
        <fullName evidence="2">N-substituted formamide deformylase</fullName>
    </submittedName>
</protein>
<dbReference type="SUPFAM" id="SSF51338">
    <property type="entry name" value="Composite domain of metallo-dependent hydrolases"/>
    <property type="match status" value="1"/>
</dbReference>
<evidence type="ECO:0000313" key="2">
    <source>
        <dbReference type="EMBL" id="CEA08134.1"/>
    </source>
</evidence>
<organism evidence="2">
    <name type="scientific">Arthrobacter saudimassiliensis</name>
    <dbReference type="NCBI Taxonomy" id="1461584"/>
    <lineage>
        <taxon>Bacteria</taxon>
        <taxon>Bacillati</taxon>
        <taxon>Actinomycetota</taxon>
        <taxon>Actinomycetes</taxon>
        <taxon>Micrococcales</taxon>
        <taxon>Micrococcaceae</taxon>
        <taxon>Arthrobacter</taxon>
    </lineage>
</organism>
<dbReference type="PANTHER" id="PTHR22642:SF2">
    <property type="entry name" value="PROTEIN LONG AFTER FAR-RED 3"/>
    <property type="match status" value="1"/>
</dbReference>
<accession>A0A078MPF6</accession>
<dbReference type="EMBL" id="LN483070">
    <property type="protein sequence ID" value="CEA08134.1"/>
    <property type="molecule type" value="Genomic_DNA"/>
</dbReference>
<dbReference type="InterPro" id="IPR011059">
    <property type="entry name" value="Metal-dep_hydrolase_composite"/>
</dbReference>
<dbReference type="Gene3D" id="3.20.20.140">
    <property type="entry name" value="Metal-dependent hydrolases"/>
    <property type="match status" value="1"/>
</dbReference>
<dbReference type="Pfam" id="PF07969">
    <property type="entry name" value="Amidohydro_3"/>
    <property type="match status" value="1"/>
</dbReference>
<sequence length="550" mass="57216">MNGSTSSDRALTMYRNGSVYSTADPLATAMLVDGDTVAWVGSEHAATSILDSKMQVVDLQGALVAPGFVDSHVHLTETGIGLSSLDLSAVRSLGELLDAVAGAAAAQPAGILLGHGWDESEWPERRVPSAAELDAASGGRRVYLARTDVHCAVVSGALAADLGLAGYDGWEDGFVVRDAHAAARRAAREFSLPERAGYQQAALRAAAAAGIVAVAEMAAPHIGTVEDLRQLLGLEGSLGEAPLPQVLGYWGQAVATEQEARDVAALFEGRLRGLAGDLNIDGSIGARTARLRAPYADAPDELGTLFLTAEEAGAHLAAATAAGLQGGFHVIGDGGLDVALEALRIAAKLQGEEAVRARHHRFEHVEMADDAAIAELVRFGVTAGLQPVFDALWGAPEGLYSQRLGADRAAGMNRTASLLSAGVPVAFGSDSPVTSLDPWSAVRAAVMHHNRAERVSARAAFIASTRAGWRAAGGSNPMLGQLGPGTPASFAVWEVEELMVQAADPTVQAWSTDPRARTPLLPALDTDHAPRCLQTVHHGTELYRSDDFGA</sequence>
<reference evidence="2" key="1">
    <citation type="submission" date="2014-07" db="EMBL/GenBank/DDBJ databases">
        <authorList>
            <person name="Urmite Genomes Urmite Genomes"/>
        </authorList>
    </citation>
    <scope>NUCLEOTIDE SEQUENCE</scope>
    <source>
        <strain evidence="2">11W110_air</strain>
    </source>
</reference>
<dbReference type="AlphaFoldDB" id="A0A078MPF6"/>
<dbReference type="Gene3D" id="2.30.40.10">
    <property type="entry name" value="Urease, subunit C, domain 1"/>
    <property type="match status" value="1"/>
</dbReference>
<dbReference type="GO" id="GO:0016810">
    <property type="term" value="F:hydrolase activity, acting on carbon-nitrogen (but not peptide) bonds"/>
    <property type="evidence" value="ECO:0007669"/>
    <property type="project" value="InterPro"/>
</dbReference>
<dbReference type="InterPro" id="IPR032466">
    <property type="entry name" value="Metal_Hydrolase"/>
</dbReference>
<gene>
    <name evidence="2" type="primary">nfdA_2</name>
    <name evidence="2" type="ORF">BN1051_01472</name>
</gene>
<name>A0A078MPF6_9MICC</name>
<evidence type="ECO:0000259" key="1">
    <source>
        <dbReference type="Pfam" id="PF07969"/>
    </source>
</evidence>
<dbReference type="PATRIC" id="fig|1461584.3.peg.1460"/>
<feature type="domain" description="Amidohydrolase 3" evidence="1">
    <location>
        <begin position="55"/>
        <end position="539"/>
    </location>
</feature>
<dbReference type="InterPro" id="IPR013108">
    <property type="entry name" value="Amidohydro_3"/>
</dbReference>
<dbReference type="PANTHER" id="PTHR22642">
    <property type="entry name" value="IMIDAZOLONEPROPIONASE"/>
    <property type="match status" value="1"/>
</dbReference>